<proteinExistence type="predicted"/>
<dbReference type="STRING" id="1121279.SAMN02745887_00876"/>
<dbReference type="InterPro" id="IPR006076">
    <property type="entry name" value="FAD-dep_OxRdtase"/>
</dbReference>
<sequence length="431" mass="46627">MALFSHQQQTHIDTYYVASAGAIPDFPALDGSQQCDVCVVGGGLAGISAALNLAERGFQVILLEGSKLGHAASGRNGGQVINGYACDIDTIAKALGETAAKAAWDMSLEAIEIIETRVAQHQIDCDWERGHVVAAVSEKKYRELESWHDDAERRFGYRDYTLWDKPTLRSHLDSPRYAGGLYDALGGHIHPLKYALGLARAAVAAGVKIYEQTPVSRVEQGSPARAHTAQGIVTASHIVLAANVFVDEIAPELGSKIMPVGTYVITTAPLGAERAQSLINPNFAVADNQFVLDYYRLTADHRLLFGGKVSYSGLPPPNLKQAMRSDMLRVFPQLADVAIEHGWGGFVDITMNRAPHWGQLSPSVYFCQGFSGHGVAVTGLAGKLIAEAIAGDGQRLALFSRIQHQGFPGGKLLRTPSLVLGMLWYRLMDYF</sequence>
<gene>
    <name evidence="3" type="ORF">SAMN02745887_00876</name>
</gene>
<keyword evidence="1" id="KW-0560">Oxidoreductase</keyword>
<evidence type="ECO:0000256" key="1">
    <source>
        <dbReference type="ARBA" id="ARBA00023002"/>
    </source>
</evidence>
<keyword evidence="4" id="KW-1185">Reference proteome</keyword>
<dbReference type="PANTHER" id="PTHR13847:SF281">
    <property type="entry name" value="FAD DEPENDENT OXIDOREDUCTASE DOMAIN-CONTAINING PROTEIN"/>
    <property type="match status" value="1"/>
</dbReference>
<organism evidence="3 4">
    <name type="scientific">Chitinimonas taiwanensis DSM 18899</name>
    <dbReference type="NCBI Taxonomy" id="1121279"/>
    <lineage>
        <taxon>Bacteria</taxon>
        <taxon>Pseudomonadati</taxon>
        <taxon>Pseudomonadota</taxon>
        <taxon>Betaproteobacteria</taxon>
        <taxon>Neisseriales</taxon>
        <taxon>Chitinibacteraceae</taxon>
        <taxon>Chitinimonas</taxon>
    </lineage>
</organism>
<dbReference type="EMBL" id="FPKR01000003">
    <property type="protein sequence ID" value="SFZ73529.1"/>
    <property type="molecule type" value="Genomic_DNA"/>
</dbReference>
<feature type="domain" description="FAD dependent oxidoreductase" evidence="2">
    <location>
        <begin position="36"/>
        <end position="387"/>
    </location>
</feature>
<dbReference type="OrthoDB" id="9342835at2"/>
<dbReference type="Pfam" id="PF01266">
    <property type="entry name" value="DAO"/>
    <property type="match status" value="1"/>
</dbReference>
<dbReference type="SUPFAM" id="SSF51905">
    <property type="entry name" value="FAD/NAD(P)-binding domain"/>
    <property type="match status" value="1"/>
</dbReference>
<name>A0A1K2HAI1_9NEIS</name>
<protein>
    <submittedName>
        <fullName evidence="3">Gamma-glutamylputrescine oxidase</fullName>
    </submittedName>
</protein>
<dbReference type="AlphaFoldDB" id="A0A1K2HAI1"/>
<evidence type="ECO:0000313" key="3">
    <source>
        <dbReference type="EMBL" id="SFZ73529.1"/>
    </source>
</evidence>
<evidence type="ECO:0000313" key="4">
    <source>
        <dbReference type="Proteomes" id="UP000186513"/>
    </source>
</evidence>
<dbReference type="GO" id="GO:0005737">
    <property type="term" value="C:cytoplasm"/>
    <property type="evidence" value="ECO:0007669"/>
    <property type="project" value="TreeGrafter"/>
</dbReference>
<accession>A0A1K2HAI1</accession>
<dbReference type="Gene3D" id="3.50.50.60">
    <property type="entry name" value="FAD/NAD(P)-binding domain"/>
    <property type="match status" value="1"/>
</dbReference>
<reference evidence="3 4" key="1">
    <citation type="submission" date="2016-11" db="EMBL/GenBank/DDBJ databases">
        <authorList>
            <person name="Jaros S."/>
            <person name="Januszkiewicz K."/>
            <person name="Wedrychowicz H."/>
        </authorList>
    </citation>
    <scope>NUCLEOTIDE SEQUENCE [LARGE SCALE GENOMIC DNA]</scope>
    <source>
        <strain evidence="3 4">DSM 18899</strain>
    </source>
</reference>
<dbReference type="GO" id="GO:0016491">
    <property type="term" value="F:oxidoreductase activity"/>
    <property type="evidence" value="ECO:0007669"/>
    <property type="project" value="UniProtKB-KW"/>
</dbReference>
<dbReference type="InterPro" id="IPR036188">
    <property type="entry name" value="FAD/NAD-bd_sf"/>
</dbReference>
<dbReference type="RefSeq" id="WP_072427421.1">
    <property type="nucleotide sequence ID" value="NZ_FPKR01000003.1"/>
</dbReference>
<dbReference type="Proteomes" id="UP000186513">
    <property type="component" value="Unassembled WGS sequence"/>
</dbReference>
<dbReference type="Gene3D" id="3.30.9.10">
    <property type="entry name" value="D-Amino Acid Oxidase, subunit A, domain 2"/>
    <property type="match status" value="1"/>
</dbReference>
<evidence type="ECO:0000259" key="2">
    <source>
        <dbReference type="Pfam" id="PF01266"/>
    </source>
</evidence>
<dbReference type="PANTHER" id="PTHR13847">
    <property type="entry name" value="SARCOSINE DEHYDROGENASE-RELATED"/>
    <property type="match status" value="1"/>
</dbReference>